<dbReference type="Pfam" id="PF00582">
    <property type="entry name" value="Usp"/>
    <property type="match status" value="2"/>
</dbReference>
<dbReference type="InterPro" id="IPR006016">
    <property type="entry name" value="UspA"/>
</dbReference>
<organism evidence="3 4">
    <name type="scientific">Marinimicrobium koreense</name>
    <dbReference type="NCBI Taxonomy" id="306545"/>
    <lineage>
        <taxon>Bacteria</taxon>
        <taxon>Pseudomonadati</taxon>
        <taxon>Pseudomonadota</taxon>
        <taxon>Gammaproteobacteria</taxon>
        <taxon>Cellvibrionales</taxon>
        <taxon>Cellvibrionaceae</taxon>
        <taxon>Marinimicrobium</taxon>
    </lineage>
</organism>
<keyword evidence="4" id="KW-1185">Reference proteome</keyword>
<evidence type="ECO:0000256" key="1">
    <source>
        <dbReference type="ARBA" id="ARBA00008791"/>
    </source>
</evidence>
<reference evidence="3 4" key="1">
    <citation type="submission" date="2018-11" db="EMBL/GenBank/DDBJ databases">
        <title>Genomic Encyclopedia of Type Strains, Phase IV (KMG-IV): sequencing the most valuable type-strain genomes for metagenomic binning, comparative biology and taxonomic classification.</title>
        <authorList>
            <person name="Goeker M."/>
        </authorList>
    </citation>
    <scope>NUCLEOTIDE SEQUENCE [LARGE SCALE GENOMIC DNA]</scope>
    <source>
        <strain evidence="3 4">DSM 16974</strain>
    </source>
</reference>
<dbReference type="EMBL" id="RJUK01000001">
    <property type="protein sequence ID" value="ROQ20551.1"/>
    <property type="molecule type" value="Genomic_DNA"/>
</dbReference>
<dbReference type="Proteomes" id="UP000273643">
    <property type="component" value="Unassembled WGS sequence"/>
</dbReference>
<dbReference type="OrthoDB" id="9804721at2"/>
<comment type="similarity">
    <text evidence="1">Belongs to the universal stress protein A family.</text>
</comment>
<gene>
    <name evidence="3" type="ORF">EDC38_1158</name>
</gene>
<dbReference type="PANTHER" id="PTHR46268">
    <property type="entry name" value="STRESS RESPONSE PROTEIN NHAX"/>
    <property type="match status" value="1"/>
</dbReference>
<dbReference type="SUPFAM" id="SSF52402">
    <property type="entry name" value="Adenine nucleotide alpha hydrolases-like"/>
    <property type="match status" value="2"/>
</dbReference>
<proteinExistence type="inferred from homology"/>
<dbReference type="Gene3D" id="3.40.50.12370">
    <property type="match status" value="1"/>
</dbReference>
<dbReference type="CDD" id="cd00293">
    <property type="entry name" value="USP-like"/>
    <property type="match status" value="2"/>
</dbReference>
<dbReference type="AlphaFoldDB" id="A0A3N1NYT5"/>
<feature type="domain" description="UspA" evidence="2">
    <location>
        <begin position="167"/>
        <end position="284"/>
    </location>
</feature>
<dbReference type="RefSeq" id="WP_123637682.1">
    <property type="nucleotide sequence ID" value="NZ_RJUK01000001.1"/>
</dbReference>
<accession>A0A3N1NYT5</accession>
<sequence length="284" mass="31293">MHNKVIACIDDSQYAESVCDYAAWSAQRMDAPLSLVHVLDEPTQGRKQNLSGSIGFGSQEALLEELASLDEQRSKVAMEHGRLMLKAARERVEQNGVPEVETRQRHGELVSALAELETETRMLVVGKRGADTASAHGHIGSHLEQIIRTLHRPILIAQQSFEPPKAIMFAFDGSATTRKGVDMVAASPLFKGIPIHLVTVGADVDSNREQLDWAKNKLTEAGFETEATIIAGDPETVLEEYQHTHNIDLLIMGAYGHSRIRQLIVGSTTTHMISKTRISLMVLR</sequence>
<dbReference type="InterPro" id="IPR006015">
    <property type="entry name" value="Universal_stress_UspA"/>
</dbReference>
<evidence type="ECO:0000259" key="2">
    <source>
        <dbReference type="Pfam" id="PF00582"/>
    </source>
</evidence>
<dbReference type="PRINTS" id="PR01438">
    <property type="entry name" value="UNVRSLSTRESS"/>
</dbReference>
<comment type="caution">
    <text evidence="3">The sequence shown here is derived from an EMBL/GenBank/DDBJ whole genome shotgun (WGS) entry which is preliminary data.</text>
</comment>
<evidence type="ECO:0000313" key="3">
    <source>
        <dbReference type="EMBL" id="ROQ20551.1"/>
    </source>
</evidence>
<dbReference type="PANTHER" id="PTHR46268:SF6">
    <property type="entry name" value="UNIVERSAL STRESS PROTEIN UP12"/>
    <property type="match status" value="1"/>
</dbReference>
<feature type="domain" description="UspA" evidence="2">
    <location>
        <begin position="1"/>
        <end position="156"/>
    </location>
</feature>
<protein>
    <submittedName>
        <fullName evidence="3">Nucleotide-binding universal stress UspA family protein</fullName>
    </submittedName>
</protein>
<name>A0A3N1NYT5_9GAMM</name>
<evidence type="ECO:0000313" key="4">
    <source>
        <dbReference type="Proteomes" id="UP000273643"/>
    </source>
</evidence>